<feature type="binding site" evidence="8">
    <location>
        <position position="394"/>
    </location>
    <ligand>
        <name>Mn(2+)</name>
        <dbReference type="ChEBI" id="CHEBI:29035"/>
        <label>1</label>
    </ligand>
</feature>
<dbReference type="SUPFAM" id="SSF64158">
    <property type="entry name" value="2,3-Bisphosphoglycerate-independent phosphoglycerate mutase, substrate-binding domain"/>
    <property type="match status" value="1"/>
</dbReference>
<dbReference type="InterPro" id="IPR017850">
    <property type="entry name" value="Alkaline_phosphatase_core_sf"/>
</dbReference>
<comment type="subunit">
    <text evidence="8">Monomer.</text>
</comment>
<evidence type="ECO:0000256" key="9">
    <source>
        <dbReference type="NCBIfam" id="TIGR01307"/>
    </source>
</evidence>
<comment type="caution">
    <text evidence="12">The sequence shown here is derived from an EMBL/GenBank/DDBJ whole genome shotgun (WGS) entry which is preliminary data.</text>
</comment>
<feature type="binding site" evidence="8">
    <location>
        <position position="323"/>
    </location>
    <ligand>
        <name>substrate</name>
    </ligand>
</feature>
<feature type="domain" description="Metalloenzyme" evidence="10">
    <location>
        <begin position="1"/>
        <end position="487"/>
    </location>
</feature>
<evidence type="ECO:0000259" key="11">
    <source>
        <dbReference type="Pfam" id="PF06415"/>
    </source>
</evidence>
<comment type="catalytic activity">
    <reaction evidence="1 8">
        <text>(2R)-2-phosphoglycerate = (2R)-3-phosphoglycerate</text>
        <dbReference type="Rhea" id="RHEA:15901"/>
        <dbReference type="ChEBI" id="CHEBI:58272"/>
        <dbReference type="ChEBI" id="CHEBI:58289"/>
        <dbReference type="EC" id="5.4.2.12"/>
    </reaction>
</comment>
<dbReference type="CDD" id="cd16010">
    <property type="entry name" value="iPGM"/>
    <property type="match status" value="1"/>
</dbReference>
<feature type="binding site" evidence="8">
    <location>
        <position position="432"/>
    </location>
    <ligand>
        <name>Mn(2+)</name>
        <dbReference type="ChEBI" id="CHEBI:29035"/>
        <label>2</label>
    </ligand>
</feature>
<dbReference type="EC" id="5.4.2.12" evidence="8 9"/>
<feature type="binding site" evidence="8">
    <location>
        <position position="431"/>
    </location>
    <ligand>
        <name>Mn(2+)</name>
        <dbReference type="ChEBI" id="CHEBI:29035"/>
        <label>2</label>
    </ligand>
</feature>
<evidence type="ECO:0000256" key="7">
    <source>
        <dbReference type="ARBA" id="ARBA00023235"/>
    </source>
</evidence>
<evidence type="ECO:0000313" key="12">
    <source>
        <dbReference type="EMBL" id="MDH5824551.1"/>
    </source>
</evidence>
<feature type="binding site" evidence="8">
    <location>
        <position position="450"/>
    </location>
    <ligand>
        <name>Mn(2+)</name>
        <dbReference type="ChEBI" id="CHEBI:29035"/>
        <label>1</label>
    </ligand>
</feature>
<dbReference type="PIRSF" id="PIRSF001492">
    <property type="entry name" value="IPGAM"/>
    <property type="match status" value="1"/>
</dbReference>
<dbReference type="Pfam" id="PF01676">
    <property type="entry name" value="Metalloenzyme"/>
    <property type="match status" value="1"/>
</dbReference>
<dbReference type="GO" id="GO:0004619">
    <property type="term" value="F:phosphoglycerate mutase activity"/>
    <property type="evidence" value="ECO:0007669"/>
    <property type="project" value="UniProtKB-EC"/>
</dbReference>
<evidence type="ECO:0000256" key="5">
    <source>
        <dbReference type="ARBA" id="ARBA00023152"/>
    </source>
</evidence>
<evidence type="ECO:0000256" key="8">
    <source>
        <dbReference type="HAMAP-Rule" id="MF_01038"/>
    </source>
</evidence>
<reference evidence="12 13" key="1">
    <citation type="submission" date="2023-04" db="EMBL/GenBank/DDBJ databases">
        <title>Luteimonas endophyticus RD2P54.</title>
        <authorList>
            <person name="Sun J.-Q."/>
        </authorList>
    </citation>
    <scope>NUCLEOTIDE SEQUENCE [LARGE SCALE GENOMIC DNA]</scope>
    <source>
        <strain evidence="12 13">RD2P54</strain>
    </source>
</reference>
<comment type="pathway">
    <text evidence="2 8">Carbohydrate degradation; glycolysis; pyruvate from D-glyceraldehyde 3-phosphate: step 3/5.</text>
</comment>
<evidence type="ECO:0000256" key="1">
    <source>
        <dbReference type="ARBA" id="ARBA00000370"/>
    </source>
</evidence>
<dbReference type="Gene3D" id="3.40.1450.10">
    <property type="entry name" value="BPG-independent phosphoglycerate mutase, domain B"/>
    <property type="match status" value="1"/>
</dbReference>
<feature type="binding site" evidence="8">
    <location>
        <position position="179"/>
    </location>
    <ligand>
        <name>substrate</name>
    </ligand>
</feature>
<dbReference type="Pfam" id="PF06415">
    <property type="entry name" value="iPGM_N"/>
    <property type="match status" value="1"/>
</dbReference>
<comment type="similarity">
    <text evidence="3 8">Belongs to the BPG-independent phosphoglycerate mutase family.</text>
</comment>
<evidence type="ECO:0000256" key="2">
    <source>
        <dbReference type="ARBA" id="ARBA00004798"/>
    </source>
</evidence>
<evidence type="ECO:0000313" key="13">
    <source>
        <dbReference type="Proteomes" id="UP001156940"/>
    </source>
</evidence>
<dbReference type="PANTHER" id="PTHR31637">
    <property type="entry name" value="2,3-BISPHOSPHOGLYCERATE-INDEPENDENT PHOSPHOGLYCERATE MUTASE"/>
    <property type="match status" value="1"/>
</dbReference>
<dbReference type="InterPro" id="IPR011258">
    <property type="entry name" value="BPG-indep_PGM_N"/>
</dbReference>
<proteinExistence type="inferred from homology"/>
<dbReference type="SUPFAM" id="SSF53649">
    <property type="entry name" value="Alkaline phosphatase-like"/>
    <property type="match status" value="1"/>
</dbReference>
<dbReference type="HAMAP" id="MF_01038">
    <property type="entry name" value="GpmI"/>
    <property type="match status" value="1"/>
</dbReference>
<dbReference type="InterPro" id="IPR006124">
    <property type="entry name" value="Metalloenzyme"/>
</dbReference>
<feature type="binding site" evidence="8">
    <location>
        <position position="6"/>
    </location>
    <ligand>
        <name>Mn(2+)</name>
        <dbReference type="ChEBI" id="CHEBI:29035"/>
        <label>2</label>
    </ligand>
</feature>
<name>A0ABT6JCJ0_9GAMM</name>
<dbReference type="PANTHER" id="PTHR31637:SF0">
    <property type="entry name" value="2,3-BISPHOSPHOGLYCERATE-INDEPENDENT PHOSPHOGLYCERATE MUTASE"/>
    <property type="match status" value="1"/>
</dbReference>
<feature type="binding site" evidence="8">
    <location>
        <position position="390"/>
    </location>
    <ligand>
        <name>Mn(2+)</name>
        <dbReference type="ChEBI" id="CHEBI:29035"/>
        <label>1</label>
    </ligand>
</feature>
<gene>
    <name evidence="8 12" type="primary">gpmI</name>
    <name evidence="12" type="ORF">QFW77_16375</name>
</gene>
<evidence type="ECO:0000256" key="3">
    <source>
        <dbReference type="ARBA" id="ARBA00008819"/>
    </source>
</evidence>
<evidence type="ECO:0000256" key="4">
    <source>
        <dbReference type="ARBA" id="ARBA00022723"/>
    </source>
</evidence>
<protein>
    <recommendedName>
        <fullName evidence="8 9">2,3-bisphosphoglycerate-independent phosphoglycerate mutase</fullName>
        <shortName evidence="8">BPG-independent PGAM</shortName>
        <shortName evidence="8">Phosphoglyceromutase</shortName>
        <shortName evidence="8">iPGM</shortName>
        <ecNumber evidence="8 9">5.4.2.12</ecNumber>
    </recommendedName>
</protein>
<feature type="binding site" evidence="8">
    <location>
        <begin position="250"/>
        <end position="253"/>
    </location>
    <ligand>
        <name>substrate</name>
    </ligand>
</feature>
<accession>A0ABT6JCJ0</accession>
<dbReference type="Gene3D" id="3.40.720.10">
    <property type="entry name" value="Alkaline Phosphatase, subunit A"/>
    <property type="match status" value="1"/>
</dbReference>
<dbReference type="Proteomes" id="UP001156940">
    <property type="component" value="Unassembled WGS sequence"/>
</dbReference>
<keyword evidence="13" id="KW-1185">Reference proteome</keyword>
<evidence type="ECO:0000256" key="6">
    <source>
        <dbReference type="ARBA" id="ARBA00023211"/>
    </source>
</evidence>
<dbReference type="InterPro" id="IPR005995">
    <property type="entry name" value="Pgm_bpd_ind"/>
</dbReference>
<organism evidence="12 13">
    <name type="scientific">Luteimonas endophytica</name>
    <dbReference type="NCBI Taxonomy" id="3042023"/>
    <lineage>
        <taxon>Bacteria</taxon>
        <taxon>Pseudomonadati</taxon>
        <taxon>Pseudomonadota</taxon>
        <taxon>Gammaproteobacteria</taxon>
        <taxon>Lysobacterales</taxon>
        <taxon>Lysobacteraceae</taxon>
        <taxon>Luteimonas</taxon>
    </lineage>
</organism>
<sequence length="501" mass="53978">MLLILDGWGHREDPRDNALAAADIPNWRRLYAAHPHALVHTEGRHVGLPDGQMGNSEVGHMNLGAGRIVYQELTRIDAAIEDGSFFDNAELDAACEAAIASGGTLHLMGLLSPGGVHSHERHLFAMLELAARRGVPRVAVHAFLDGRDMPPRSAGPSLEALQAECDRHGNARIASVGGRYYAMDRDKRWERVHKGWDAIVEASGERAADAAAALEAAYGRGENDEFVLPTALEGAAPMADGDAVVFMNFRADRARQLSAAFVAPGFDGFQARRPKLSRYVCLTEYDATLPAPVAFAPDNLRNTLGEVLAANGLTQLRIAETEKYAHVTFFFSGGREAPYPGEERILVPSPKVATYDLQPEMSCAEVTERLVEAIESGRFDVVVCNYANPDMVGHSGDLQAAVKAVEAVDQAVGAVVEATRARGGELLVTADHGNVEMMRDPETGQPHTSHTVGPVDLIYVGERDAGLHDGGSLRDIAPTILDLLGIDPPQEMTGRSLLLRR</sequence>
<comment type="function">
    <text evidence="8">Catalyzes the interconversion of 2-phosphoglycerate and 3-phosphoglycerate.</text>
</comment>
<dbReference type="EMBL" id="JARXRM010000045">
    <property type="protein sequence ID" value="MDH5824551.1"/>
    <property type="molecule type" value="Genomic_DNA"/>
</dbReference>
<keyword evidence="5 8" id="KW-0324">Glycolysis</keyword>
<dbReference type="NCBIfam" id="TIGR01307">
    <property type="entry name" value="pgm_bpd_ind"/>
    <property type="match status" value="1"/>
</dbReference>
<feature type="active site" description="Phosphoserine intermediate" evidence="8">
    <location>
        <position position="56"/>
    </location>
</feature>
<feature type="binding site" evidence="8">
    <location>
        <position position="185"/>
    </location>
    <ligand>
        <name>substrate</name>
    </ligand>
</feature>
<keyword evidence="7 8" id="KW-0413">Isomerase</keyword>
<feature type="binding site" evidence="8">
    <location>
        <begin position="147"/>
        <end position="148"/>
    </location>
    <ligand>
        <name>substrate</name>
    </ligand>
</feature>
<feature type="binding site" evidence="8">
    <location>
        <position position="117"/>
    </location>
    <ligand>
        <name>substrate</name>
    </ligand>
</feature>
<keyword evidence="6 8" id="KW-0464">Manganese</keyword>
<dbReference type="RefSeq" id="WP_280575887.1">
    <property type="nucleotide sequence ID" value="NZ_JARXRM010000045.1"/>
</dbReference>
<evidence type="ECO:0000259" key="10">
    <source>
        <dbReference type="Pfam" id="PF01676"/>
    </source>
</evidence>
<comment type="cofactor">
    <cofactor evidence="8">
        <name>Mn(2+)</name>
        <dbReference type="ChEBI" id="CHEBI:29035"/>
    </cofactor>
    <text evidence="8">Binds 2 manganese ions per subunit.</text>
</comment>
<dbReference type="InterPro" id="IPR036646">
    <property type="entry name" value="PGAM_B_sf"/>
</dbReference>
<feature type="binding site" evidence="8">
    <location>
        <position position="56"/>
    </location>
    <ligand>
        <name>Mn(2+)</name>
        <dbReference type="ChEBI" id="CHEBI:29035"/>
        <label>2</label>
    </ligand>
</feature>
<feature type="domain" description="BPG-independent PGAM N-terminal" evidence="11">
    <location>
        <begin position="76"/>
        <end position="286"/>
    </location>
</feature>
<keyword evidence="4 8" id="KW-0479">Metal-binding</keyword>